<dbReference type="GO" id="GO:0016747">
    <property type="term" value="F:acyltransferase activity, transferring groups other than amino-acyl groups"/>
    <property type="evidence" value="ECO:0007669"/>
    <property type="project" value="InterPro"/>
</dbReference>
<keyword evidence="1" id="KW-0808">Transferase</keyword>
<dbReference type="SUPFAM" id="SSF55729">
    <property type="entry name" value="Acyl-CoA N-acyltransferases (Nat)"/>
    <property type="match status" value="1"/>
</dbReference>
<dbReference type="Gene3D" id="3.40.630.30">
    <property type="match status" value="1"/>
</dbReference>
<dbReference type="PANTHER" id="PTHR43792:SF1">
    <property type="entry name" value="N-ACETYLTRANSFERASE DOMAIN-CONTAINING PROTEIN"/>
    <property type="match status" value="1"/>
</dbReference>
<reference evidence="1 2" key="1">
    <citation type="submission" date="2018-06" db="EMBL/GenBank/DDBJ databases">
        <authorList>
            <consortium name="Pathogen Informatics"/>
            <person name="Doyle S."/>
        </authorList>
    </citation>
    <scope>NUCLEOTIDE SEQUENCE [LARGE SCALE GENOMIC DNA]</scope>
    <source>
        <strain evidence="1 2">NCTC11647</strain>
    </source>
</reference>
<proteinExistence type="predicted"/>
<name>A0A2T3QJC9_PHODM</name>
<organism evidence="1 2">
    <name type="scientific">Photobacterium damselae</name>
    <dbReference type="NCBI Taxonomy" id="38293"/>
    <lineage>
        <taxon>Bacteria</taxon>
        <taxon>Pseudomonadati</taxon>
        <taxon>Pseudomonadota</taxon>
        <taxon>Gammaproteobacteria</taxon>
        <taxon>Vibrionales</taxon>
        <taxon>Vibrionaceae</taxon>
        <taxon>Photobacterium</taxon>
    </lineage>
</organism>
<dbReference type="OrthoDB" id="6293260at2"/>
<evidence type="ECO:0000313" key="1">
    <source>
        <dbReference type="EMBL" id="SPY44324.1"/>
    </source>
</evidence>
<dbReference type="PANTHER" id="PTHR43792">
    <property type="entry name" value="GNAT FAMILY, PUTATIVE (AFU_ORTHOLOGUE AFUA_3G00765)-RELATED-RELATED"/>
    <property type="match status" value="1"/>
</dbReference>
<dbReference type="AlphaFoldDB" id="A0A2T3QJC9"/>
<dbReference type="RefSeq" id="WP_036765911.1">
    <property type="nucleotide sequence ID" value="NZ_PYOG01000011.1"/>
</dbReference>
<sequence>MQYQLSQYQTSRLTVSQILDADSFTNDKANIEAILAVLTPSVVEHLPSYFHHITTAQQAKDWLQQLTQESLVFAVYDKQMQLLIGFVFIYVDEAEQAHIGYLLSETVWRRGYAFELLSGLIQHAKEHTSWKSLIAGVASDNQASAHLLVKLGFVFQVKEQDVMFFKLVC</sequence>
<protein>
    <submittedName>
        <fullName evidence="1">Acetyltransferase (GNAT) family</fullName>
    </submittedName>
</protein>
<dbReference type="EMBL" id="UATL01000005">
    <property type="protein sequence ID" value="SPY44324.1"/>
    <property type="molecule type" value="Genomic_DNA"/>
</dbReference>
<gene>
    <name evidence="1" type="ORF">NCTC11647_03262</name>
</gene>
<dbReference type="InterPro" id="IPR000182">
    <property type="entry name" value="GNAT_dom"/>
</dbReference>
<dbReference type="Proteomes" id="UP000251647">
    <property type="component" value="Unassembled WGS sequence"/>
</dbReference>
<dbReference type="PROSITE" id="PS51186">
    <property type="entry name" value="GNAT"/>
    <property type="match status" value="1"/>
</dbReference>
<dbReference type="Pfam" id="PF13302">
    <property type="entry name" value="Acetyltransf_3"/>
    <property type="match status" value="1"/>
</dbReference>
<dbReference type="InterPro" id="IPR016181">
    <property type="entry name" value="Acyl_CoA_acyltransferase"/>
</dbReference>
<evidence type="ECO:0000313" key="2">
    <source>
        <dbReference type="Proteomes" id="UP000251647"/>
    </source>
</evidence>
<dbReference type="InterPro" id="IPR051531">
    <property type="entry name" value="N-acetyltransferase"/>
</dbReference>
<accession>A0A2T3QJC9</accession>